<feature type="binding site" description="axial binding residue" evidence="9">
    <location>
        <position position="292"/>
    </location>
    <ligand>
        <name>heme</name>
        <dbReference type="ChEBI" id="CHEBI:30413"/>
    </ligand>
    <ligandPart>
        <name>Fe</name>
        <dbReference type="ChEBI" id="CHEBI:18248"/>
    </ligandPart>
</feature>
<dbReference type="PIRSF" id="PIRSF000296">
    <property type="entry name" value="SrpA"/>
    <property type="match status" value="1"/>
</dbReference>
<dbReference type="EMBL" id="CP114014">
    <property type="protein sequence ID" value="XAY04110.1"/>
    <property type="molecule type" value="Genomic_DNA"/>
</dbReference>
<dbReference type="PRINTS" id="PR00067">
    <property type="entry name" value="CATALASE"/>
</dbReference>
<dbReference type="PANTHER" id="PTHR11465">
    <property type="entry name" value="CATALASE"/>
    <property type="match status" value="1"/>
</dbReference>
<dbReference type="Pfam" id="PF00199">
    <property type="entry name" value="Catalase"/>
    <property type="match status" value="1"/>
</dbReference>
<dbReference type="InterPro" id="IPR018028">
    <property type="entry name" value="Catalase"/>
</dbReference>
<evidence type="ECO:0000256" key="8">
    <source>
        <dbReference type="PIRSR" id="PIRSR000296-1"/>
    </source>
</evidence>
<evidence type="ECO:0000256" key="2">
    <source>
        <dbReference type="ARBA" id="ARBA00022559"/>
    </source>
</evidence>
<dbReference type="SMART" id="SM01060">
    <property type="entry name" value="Catalase"/>
    <property type="match status" value="1"/>
</dbReference>
<keyword evidence="4 7" id="KW-0479">Metal-binding</keyword>
<dbReference type="Gene3D" id="1.20.1280.120">
    <property type="match status" value="1"/>
</dbReference>
<name>A0AAU7AQZ2_9ACTN</name>
<accession>A0AAU7AQZ2</accession>
<comment type="similarity">
    <text evidence="1 7">Belongs to the catalase family.</text>
</comment>
<dbReference type="PANTHER" id="PTHR11465:SF9">
    <property type="entry name" value="CATALASE"/>
    <property type="match status" value="1"/>
</dbReference>
<reference evidence="11" key="1">
    <citation type="submission" date="2022-12" db="EMBL/GenBank/DDBJ databases">
        <title>Paraconexibacter alkalitolerans sp. nov. and Baekduia alba sp. nov., isolated from soil and emended description of the genera Paraconexibacter (Chun et al., 2020) and Baekduia (An et al., 2020).</title>
        <authorList>
            <person name="Vieira S."/>
            <person name="Huber K.J."/>
            <person name="Geppert A."/>
            <person name="Wolf J."/>
            <person name="Neumann-Schaal M."/>
            <person name="Muesken M."/>
            <person name="Overmann J."/>
        </authorList>
    </citation>
    <scope>NUCLEOTIDE SEQUENCE</scope>
    <source>
        <strain evidence="11">AEG42_29</strain>
    </source>
</reference>
<dbReference type="GO" id="GO:0046872">
    <property type="term" value="F:metal ion binding"/>
    <property type="evidence" value="ECO:0007669"/>
    <property type="project" value="UniProtKB-KW"/>
</dbReference>
<evidence type="ECO:0000256" key="7">
    <source>
        <dbReference type="PIRNR" id="PIRNR000296"/>
    </source>
</evidence>
<dbReference type="GO" id="GO:0042542">
    <property type="term" value="P:response to hydrogen peroxide"/>
    <property type="evidence" value="ECO:0007669"/>
    <property type="project" value="TreeGrafter"/>
</dbReference>
<comment type="cofactor">
    <cofactor evidence="7">
        <name>heme</name>
        <dbReference type="ChEBI" id="CHEBI:30413"/>
    </cofactor>
</comment>
<dbReference type="AlphaFoldDB" id="A0AAU7AQZ2"/>
<sequence length="304" mass="33669">MPTDPVQAVDVAKRRFGDHPQARALHAKGTWVRGVFTATPEARSLSRAAHLQGDKIDVLARFSNGSGDPQSADYKPDVRGLAVRFTLPGGGETDLLAQSVPRFFSPTPEHFVDFIRANTGRTSNVKLPLFLARHPAAARSLPVNARALAPVSSYVNCRYFTVHALRWTNAQGTAQHVRCDWRPEATEIRISEEEARHRGHDYLAQELRERLGTWPARFILDAQIADPDDPVDDPSQHWPDTRRRVDVGTLTFTEVIDDPEAGGDIVVFDPSRLTDGIASTRDPVLAFRPAAYSESARRRAGPAR</sequence>
<keyword evidence="6 7" id="KW-0408">Iron</keyword>
<dbReference type="InterPro" id="IPR011614">
    <property type="entry name" value="Catalase_core"/>
</dbReference>
<dbReference type="GO" id="GO:0020037">
    <property type="term" value="F:heme binding"/>
    <property type="evidence" value="ECO:0007669"/>
    <property type="project" value="InterPro"/>
</dbReference>
<comment type="function">
    <text evidence="7">Has an organic peroxide-dependent peroxidase activity.</text>
</comment>
<protein>
    <recommendedName>
        <fullName evidence="7">Catalase-related peroxidase</fullName>
        <ecNumber evidence="7">1.11.1.-</ecNumber>
    </recommendedName>
</protein>
<gene>
    <name evidence="11" type="ORF">DSM112329_00939</name>
</gene>
<evidence type="ECO:0000256" key="6">
    <source>
        <dbReference type="ARBA" id="ARBA00023004"/>
    </source>
</evidence>
<dbReference type="RefSeq" id="WP_354700654.1">
    <property type="nucleotide sequence ID" value="NZ_CP114014.1"/>
</dbReference>
<dbReference type="GO" id="GO:0005737">
    <property type="term" value="C:cytoplasm"/>
    <property type="evidence" value="ECO:0007669"/>
    <property type="project" value="TreeGrafter"/>
</dbReference>
<dbReference type="Gene3D" id="2.40.180.10">
    <property type="entry name" value="Catalase core domain"/>
    <property type="match status" value="1"/>
</dbReference>
<evidence type="ECO:0000259" key="10">
    <source>
        <dbReference type="SMART" id="SM01060"/>
    </source>
</evidence>
<dbReference type="InterPro" id="IPR024168">
    <property type="entry name" value="Catalase_SrpA-type_pred"/>
</dbReference>
<evidence type="ECO:0000256" key="5">
    <source>
        <dbReference type="ARBA" id="ARBA00023002"/>
    </source>
</evidence>
<organism evidence="11">
    <name type="scientific">Paraconexibacter sp. AEG42_29</name>
    <dbReference type="NCBI Taxonomy" id="2997339"/>
    <lineage>
        <taxon>Bacteria</taxon>
        <taxon>Bacillati</taxon>
        <taxon>Actinomycetota</taxon>
        <taxon>Thermoleophilia</taxon>
        <taxon>Solirubrobacterales</taxon>
        <taxon>Paraconexibacteraceae</taxon>
        <taxon>Paraconexibacter</taxon>
    </lineage>
</organism>
<evidence type="ECO:0000256" key="9">
    <source>
        <dbReference type="PIRSR" id="PIRSR000296-2"/>
    </source>
</evidence>
<feature type="active site" evidence="8">
    <location>
        <position position="26"/>
    </location>
</feature>
<keyword evidence="3 7" id="KW-0349">Heme</keyword>
<dbReference type="GO" id="GO:0004096">
    <property type="term" value="F:catalase activity"/>
    <property type="evidence" value="ECO:0007669"/>
    <property type="project" value="InterPro"/>
</dbReference>
<evidence type="ECO:0000256" key="4">
    <source>
        <dbReference type="ARBA" id="ARBA00022723"/>
    </source>
</evidence>
<evidence type="ECO:0000313" key="11">
    <source>
        <dbReference type="EMBL" id="XAY04110.1"/>
    </source>
</evidence>
<dbReference type="SUPFAM" id="SSF56634">
    <property type="entry name" value="Heme-dependent catalase-like"/>
    <property type="match status" value="1"/>
</dbReference>
<evidence type="ECO:0000256" key="1">
    <source>
        <dbReference type="ARBA" id="ARBA00005329"/>
    </source>
</evidence>
<dbReference type="GO" id="GO:0042744">
    <property type="term" value="P:hydrogen peroxide catabolic process"/>
    <property type="evidence" value="ECO:0007669"/>
    <property type="project" value="TreeGrafter"/>
</dbReference>
<dbReference type="InterPro" id="IPR020835">
    <property type="entry name" value="Catalase_sf"/>
</dbReference>
<feature type="domain" description="Catalase core" evidence="10">
    <location>
        <begin position="2"/>
        <end position="304"/>
    </location>
</feature>
<keyword evidence="5 7" id="KW-0560">Oxidoreductase</keyword>
<evidence type="ECO:0000256" key="3">
    <source>
        <dbReference type="ARBA" id="ARBA00022617"/>
    </source>
</evidence>
<proteinExistence type="inferred from homology"/>
<dbReference type="EC" id="1.11.1.-" evidence="7"/>
<dbReference type="KEGG" id="parq:DSM112329_00939"/>
<dbReference type="PROSITE" id="PS51402">
    <property type="entry name" value="CATALASE_3"/>
    <property type="match status" value="1"/>
</dbReference>
<keyword evidence="2 7" id="KW-0575">Peroxidase</keyword>